<dbReference type="OrthoDB" id="8116367at2"/>
<organism evidence="2 3">
    <name type="scientific">Hoeflea phototrophica (strain DSM 17068 / NCIMB 14078 / DFL-43)</name>
    <dbReference type="NCBI Taxonomy" id="411684"/>
    <lineage>
        <taxon>Bacteria</taxon>
        <taxon>Pseudomonadati</taxon>
        <taxon>Pseudomonadota</taxon>
        <taxon>Alphaproteobacteria</taxon>
        <taxon>Hyphomicrobiales</taxon>
        <taxon>Rhizobiaceae</taxon>
        <taxon>Hoeflea</taxon>
    </lineage>
</organism>
<dbReference type="Proteomes" id="UP000004291">
    <property type="component" value="Chromosome"/>
</dbReference>
<dbReference type="EMBL" id="ABIA03000002">
    <property type="protein sequence ID" value="EDQ33713.1"/>
    <property type="molecule type" value="Genomic_DNA"/>
</dbReference>
<feature type="transmembrane region" description="Helical" evidence="1">
    <location>
        <begin position="41"/>
        <end position="61"/>
    </location>
</feature>
<keyword evidence="1" id="KW-0472">Membrane</keyword>
<evidence type="ECO:0000313" key="3">
    <source>
        <dbReference type="Proteomes" id="UP000004291"/>
    </source>
</evidence>
<keyword evidence="1" id="KW-1133">Transmembrane helix</keyword>
<dbReference type="RefSeq" id="WP_007196719.1">
    <property type="nucleotide sequence ID" value="NZ_CM002917.1"/>
</dbReference>
<name>A9D3P6_HOEPD</name>
<dbReference type="HOGENOM" id="CLU_2422931_0_0_5"/>
<reference evidence="2 3" key="2">
    <citation type="submission" date="2012-06" db="EMBL/GenBank/DDBJ databases">
        <authorList>
            <person name="Fiebig A."/>
        </authorList>
    </citation>
    <scope>NUCLEOTIDE SEQUENCE [LARGE SCALE GENOMIC DNA]</scope>
    <source>
        <strain evidence="2 3">DFL-43</strain>
    </source>
</reference>
<dbReference type="AlphaFoldDB" id="A9D3P6"/>
<keyword evidence="1" id="KW-0812">Transmembrane</keyword>
<protein>
    <submittedName>
        <fullName evidence="2">Uncharacterized protein</fullName>
    </submittedName>
</protein>
<proteinExistence type="predicted"/>
<evidence type="ECO:0000313" key="2">
    <source>
        <dbReference type="EMBL" id="EDQ33713.1"/>
    </source>
</evidence>
<gene>
    <name evidence="2" type="ORF">HPDFL43_04650</name>
</gene>
<comment type="caution">
    <text evidence="2">The sequence shown here is derived from an EMBL/GenBank/DDBJ whole genome shotgun (WGS) entry which is preliminary data.</text>
</comment>
<reference evidence="2 3" key="1">
    <citation type="submission" date="2007-10" db="EMBL/GenBank/DDBJ databases">
        <authorList>
            <person name="Wagner-Dobler I."/>
            <person name="Ferriera S."/>
            <person name="Johnson J."/>
            <person name="Kravitz S."/>
            <person name="Beeson K."/>
            <person name="Sutton G."/>
            <person name="Rogers Y.-H."/>
            <person name="Friedman R."/>
            <person name="Frazier M."/>
            <person name="Venter J.C."/>
        </authorList>
    </citation>
    <scope>NUCLEOTIDE SEQUENCE [LARGE SCALE GENOMIC DNA]</scope>
    <source>
        <strain evidence="2 3">DFL-43</strain>
    </source>
</reference>
<evidence type="ECO:0000256" key="1">
    <source>
        <dbReference type="SAM" id="Phobius"/>
    </source>
</evidence>
<sequence length="91" mass="10329">MRKISAITTLLVGMVMAAPARAFEYKPLLKQVFGTSDPSELGGPIFALVAVAAILFFWIALRIGKRRQRRMIETYDEQLQDYASRLRRGKL</sequence>
<keyword evidence="3" id="KW-1185">Reference proteome</keyword>
<accession>A9D3P6</accession>